<evidence type="ECO:0000313" key="9">
    <source>
        <dbReference type="Proteomes" id="UP000261284"/>
    </source>
</evidence>
<protein>
    <submittedName>
        <fullName evidence="8">Uncharacterized protein</fullName>
    </submittedName>
</protein>
<evidence type="ECO:0000256" key="1">
    <source>
        <dbReference type="ARBA" id="ARBA00004613"/>
    </source>
</evidence>
<evidence type="ECO:0000256" key="4">
    <source>
        <dbReference type="ARBA" id="ARBA00022801"/>
    </source>
</evidence>
<comment type="caution">
    <text evidence="8">The sequence shown here is derived from an EMBL/GenBank/DDBJ whole genome shotgun (WGS) entry which is preliminary data.</text>
</comment>
<keyword evidence="9" id="KW-1185">Reference proteome</keyword>
<dbReference type="GO" id="GO:0000272">
    <property type="term" value="P:polysaccharide catabolic process"/>
    <property type="evidence" value="ECO:0007669"/>
    <property type="project" value="UniProtKB-KW"/>
</dbReference>
<keyword evidence="2" id="KW-0964">Secreted</keyword>
<accession>A0A3E1NG43</accession>
<proteinExistence type="predicted"/>
<dbReference type="Pfam" id="PF07335">
    <property type="entry name" value="Glyco_hydro_75"/>
    <property type="match status" value="1"/>
</dbReference>
<dbReference type="RefSeq" id="WP_116848703.1">
    <property type="nucleotide sequence ID" value="NZ_QTJU01000007.1"/>
</dbReference>
<keyword evidence="4" id="KW-0378">Hydrolase</keyword>
<comment type="subcellular location">
    <subcellularLocation>
        <location evidence="1">Secreted</location>
    </subcellularLocation>
</comment>
<evidence type="ECO:0000256" key="5">
    <source>
        <dbReference type="ARBA" id="ARBA00023277"/>
    </source>
</evidence>
<sequence length="224" mass="23803">MADTLIKLDKIEYSTIYTLQENTAAFFYEAGMAIDADGSPMAYNADSAKGLDKLANAGSPGNWFGVMTDANGNPIVQGPSDPAPGFYISQTSLQDKTKKSTDPRRYADASSIPFIVLPSRKSFNAKLGDFCIVYNQKTRQVAGGVYADIGPRTKIGEASIAMAAALGIPSAPRNGGAGGGIVYLVFPSSNSTWPLGNDAIQTQSLQLFTNWGGLTRLTALQERM</sequence>
<evidence type="ECO:0000256" key="7">
    <source>
        <dbReference type="ARBA" id="ARBA00023326"/>
    </source>
</evidence>
<name>A0A3E1NG43_9BACT</name>
<gene>
    <name evidence="8" type="ORF">DXN05_18210</name>
</gene>
<organism evidence="8 9">
    <name type="scientific">Deminuibacter soli</name>
    <dbReference type="NCBI Taxonomy" id="2291815"/>
    <lineage>
        <taxon>Bacteria</taxon>
        <taxon>Pseudomonadati</taxon>
        <taxon>Bacteroidota</taxon>
        <taxon>Chitinophagia</taxon>
        <taxon>Chitinophagales</taxon>
        <taxon>Chitinophagaceae</taxon>
        <taxon>Deminuibacter</taxon>
    </lineage>
</organism>
<keyword evidence="7" id="KW-0624">Polysaccharide degradation</keyword>
<dbReference type="Proteomes" id="UP000261284">
    <property type="component" value="Unassembled WGS sequence"/>
</dbReference>
<dbReference type="EMBL" id="QTJU01000007">
    <property type="protein sequence ID" value="RFM26919.1"/>
    <property type="molecule type" value="Genomic_DNA"/>
</dbReference>
<keyword evidence="6" id="KW-0326">Glycosidase</keyword>
<dbReference type="GO" id="GO:0005576">
    <property type="term" value="C:extracellular region"/>
    <property type="evidence" value="ECO:0007669"/>
    <property type="project" value="UniProtKB-SubCell"/>
</dbReference>
<dbReference type="InterPro" id="IPR009939">
    <property type="entry name" value="Chitosanase_fungal"/>
</dbReference>
<keyword evidence="3" id="KW-0732">Signal</keyword>
<evidence type="ECO:0000256" key="6">
    <source>
        <dbReference type="ARBA" id="ARBA00023295"/>
    </source>
</evidence>
<evidence type="ECO:0000313" key="8">
    <source>
        <dbReference type="EMBL" id="RFM26919.1"/>
    </source>
</evidence>
<dbReference type="GO" id="GO:0016977">
    <property type="term" value="F:chitosanase activity"/>
    <property type="evidence" value="ECO:0007669"/>
    <property type="project" value="InterPro"/>
</dbReference>
<evidence type="ECO:0000256" key="2">
    <source>
        <dbReference type="ARBA" id="ARBA00022525"/>
    </source>
</evidence>
<evidence type="ECO:0000256" key="3">
    <source>
        <dbReference type="ARBA" id="ARBA00022729"/>
    </source>
</evidence>
<dbReference type="OrthoDB" id="6020299at2"/>
<dbReference type="AlphaFoldDB" id="A0A3E1NG43"/>
<keyword evidence="5" id="KW-0119">Carbohydrate metabolism</keyword>
<reference evidence="8 9" key="1">
    <citation type="submission" date="2018-08" db="EMBL/GenBank/DDBJ databases">
        <title>Chitinophagaceae sp. K23C18032701, a novel bacterium isolated from forest soil.</title>
        <authorList>
            <person name="Wang C."/>
        </authorList>
    </citation>
    <scope>NUCLEOTIDE SEQUENCE [LARGE SCALE GENOMIC DNA]</scope>
    <source>
        <strain evidence="8 9">K23C18032701</strain>
    </source>
</reference>